<proteinExistence type="inferred from homology"/>
<dbReference type="RefSeq" id="WP_350244992.1">
    <property type="nucleotide sequence ID" value="NZ_CP158299.1"/>
</dbReference>
<dbReference type="InterPro" id="IPR001917">
    <property type="entry name" value="Aminotrans_II_pyridoxalP_BS"/>
</dbReference>
<keyword evidence="4 5" id="KW-0663">Pyridoxal phosphate</keyword>
<reference evidence="7" key="1">
    <citation type="submission" date="2024-06" db="EMBL/GenBank/DDBJ databases">
        <title>Draft Genome Sequence of Deinococcus sonorensis Type Strain KR-87, a Biofilm Producing Representative of the Genus Deinococcus.</title>
        <authorList>
            <person name="Boren L.S."/>
            <person name="Grosso R.A."/>
            <person name="Hugenberg-Cox A.N."/>
            <person name="Hill J.T.E."/>
            <person name="Albert C.M."/>
            <person name="Tuohy J.M."/>
        </authorList>
    </citation>
    <scope>NUCLEOTIDE SEQUENCE</scope>
    <source>
        <strain evidence="7">KR-87</strain>
    </source>
</reference>
<accession>A0AAU7UEK6</accession>
<dbReference type="InterPro" id="IPR015421">
    <property type="entry name" value="PyrdxlP-dep_Trfase_major"/>
</dbReference>
<dbReference type="NCBIfam" id="NF005394">
    <property type="entry name" value="PRK06939.1"/>
    <property type="match status" value="1"/>
</dbReference>
<evidence type="ECO:0000313" key="7">
    <source>
        <dbReference type="EMBL" id="XBV86901.1"/>
    </source>
</evidence>
<dbReference type="PROSITE" id="PS00599">
    <property type="entry name" value="AA_TRANSFER_CLASS_2"/>
    <property type="match status" value="1"/>
</dbReference>
<dbReference type="Gene3D" id="3.90.1150.10">
    <property type="entry name" value="Aspartate Aminotransferase, domain 1"/>
    <property type="match status" value="1"/>
</dbReference>
<dbReference type="EMBL" id="CP158299">
    <property type="protein sequence ID" value="XBV86901.1"/>
    <property type="molecule type" value="Genomic_DNA"/>
</dbReference>
<evidence type="ECO:0000256" key="1">
    <source>
        <dbReference type="ARBA" id="ARBA00001933"/>
    </source>
</evidence>
<evidence type="ECO:0000259" key="6">
    <source>
        <dbReference type="Pfam" id="PF00155"/>
    </source>
</evidence>
<dbReference type="NCBIfam" id="TIGR01825">
    <property type="entry name" value="gly_Cac_T_rel"/>
    <property type="match status" value="1"/>
</dbReference>
<dbReference type="FunFam" id="3.40.640.10:FF:000006">
    <property type="entry name" value="5-aminolevulinate synthase, mitochondrial"/>
    <property type="match status" value="1"/>
</dbReference>
<name>A0AAU7UEK6_9DEIO</name>
<comment type="cofactor">
    <cofactor evidence="1 5">
        <name>pyridoxal 5'-phosphate</name>
        <dbReference type="ChEBI" id="CHEBI:597326"/>
    </cofactor>
</comment>
<dbReference type="Gene3D" id="3.40.640.10">
    <property type="entry name" value="Type I PLP-dependent aspartate aminotransferase-like (Major domain)"/>
    <property type="match status" value="1"/>
</dbReference>
<dbReference type="PANTHER" id="PTHR13693:SF3">
    <property type="entry name" value="LD36009P"/>
    <property type="match status" value="1"/>
</dbReference>
<comment type="similarity">
    <text evidence="5">Belongs to the class-II pyridoxal-phosphate-dependent aminotransferase family.</text>
</comment>
<evidence type="ECO:0000256" key="4">
    <source>
        <dbReference type="ARBA" id="ARBA00022898"/>
    </source>
</evidence>
<dbReference type="InterPro" id="IPR004839">
    <property type="entry name" value="Aminotransferase_I/II_large"/>
</dbReference>
<comment type="subunit">
    <text evidence="2">Homodimer.</text>
</comment>
<dbReference type="Pfam" id="PF00155">
    <property type="entry name" value="Aminotran_1_2"/>
    <property type="match status" value="1"/>
</dbReference>
<dbReference type="KEGG" id="dsc:ABOD76_11500"/>
<sequence length="400" mass="43390">MTTLAPTTLQGRLSSELGRLRDAGLYIRPRVLEAPQRARTRVAGREVVNLASNNYLGFADHPFLKERAERYLREWGAGAGAVRTIAGTLSIHEDFESQLAEFKHTGSALVLQSGFTTNQGVLGSLLQEGDLVVSDELNHASIIDGLRLAKATKRVFKHKDMQDLRRVLAENPTDGLRLVVTDGVFSMDGDIAPLDQIVAIAREYGAVTYVDDAHGSGVLGEQGRGTVHHFGFQHAEDVIQIGTLSKAWGVVGGYAAGPHDLRDLLINRARPFLFSTGHPPAVVGALSAAIELVQADPSFMERLWDNTRYFKAELQRLGFDTFGSETPITPVIFGEAEAAFEASRQLLERGVFAVGLGFPTVPRGLARIRNIVTAEHTRDDLDAALAAYQQVGRDMGVIGG</sequence>
<evidence type="ECO:0000256" key="3">
    <source>
        <dbReference type="ARBA" id="ARBA00022679"/>
    </source>
</evidence>
<organism evidence="7">
    <name type="scientific">Deinococcus sonorensis KR-87</name>
    <dbReference type="NCBI Taxonomy" id="694439"/>
    <lineage>
        <taxon>Bacteria</taxon>
        <taxon>Thermotogati</taxon>
        <taxon>Deinococcota</taxon>
        <taxon>Deinococci</taxon>
        <taxon>Deinococcales</taxon>
        <taxon>Deinococcaceae</taxon>
        <taxon>Deinococcus</taxon>
    </lineage>
</organism>
<dbReference type="GO" id="GO:0008890">
    <property type="term" value="F:glycine C-acetyltransferase activity"/>
    <property type="evidence" value="ECO:0007669"/>
    <property type="project" value="UniProtKB-EC"/>
</dbReference>
<dbReference type="InterPro" id="IPR015422">
    <property type="entry name" value="PyrdxlP-dep_Trfase_small"/>
</dbReference>
<evidence type="ECO:0000256" key="2">
    <source>
        <dbReference type="ARBA" id="ARBA00011738"/>
    </source>
</evidence>
<dbReference type="CDD" id="cd06454">
    <property type="entry name" value="KBL_like"/>
    <property type="match status" value="1"/>
</dbReference>
<feature type="domain" description="Aminotransferase class I/classII large" evidence="6">
    <location>
        <begin position="46"/>
        <end position="386"/>
    </location>
</feature>
<dbReference type="InterPro" id="IPR010962">
    <property type="entry name" value="AONS_Archaea/Firmicutes"/>
</dbReference>
<dbReference type="AlphaFoldDB" id="A0AAU7UEK6"/>
<dbReference type="SUPFAM" id="SSF53383">
    <property type="entry name" value="PLP-dependent transferases"/>
    <property type="match status" value="1"/>
</dbReference>
<gene>
    <name evidence="7" type="ORF">ABOD76_11500</name>
</gene>
<dbReference type="GO" id="GO:0030170">
    <property type="term" value="F:pyridoxal phosphate binding"/>
    <property type="evidence" value="ECO:0007669"/>
    <property type="project" value="InterPro"/>
</dbReference>
<dbReference type="EC" id="2.3.1.29" evidence="7"/>
<keyword evidence="3 7" id="KW-0808">Transferase</keyword>
<dbReference type="InterPro" id="IPR015424">
    <property type="entry name" value="PyrdxlP-dep_Trfase"/>
</dbReference>
<dbReference type="InterPro" id="IPR050087">
    <property type="entry name" value="AON_synthase_class-II"/>
</dbReference>
<evidence type="ECO:0000256" key="5">
    <source>
        <dbReference type="RuleBase" id="RU003693"/>
    </source>
</evidence>
<protein>
    <submittedName>
        <fullName evidence="7">Glycine C-acetyltransferase</fullName>
        <ecNumber evidence="7">2.3.1.29</ecNumber>
    </submittedName>
</protein>
<dbReference type="PANTHER" id="PTHR13693">
    <property type="entry name" value="CLASS II AMINOTRANSFERASE/8-AMINO-7-OXONONANOATE SYNTHASE"/>
    <property type="match status" value="1"/>
</dbReference>
<keyword evidence="7" id="KW-0012">Acyltransferase</keyword>